<dbReference type="SMART" id="SM00409">
    <property type="entry name" value="IG"/>
    <property type="match status" value="1"/>
</dbReference>
<proteinExistence type="inferred from homology"/>
<evidence type="ECO:0000256" key="5">
    <source>
        <dbReference type="ARBA" id="ARBA00022729"/>
    </source>
</evidence>
<dbReference type="Pfam" id="PF07686">
    <property type="entry name" value="V-set"/>
    <property type="match status" value="1"/>
</dbReference>
<evidence type="ECO:0000256" key="14">
    <source>
        <dbReference type="ARBA" id="ARBA00055476"/>
    </source>
</evidence>
<reference evidence="22" key="1">
    <citation type="submission" date="2016-06" db="EMBL/GenBank/DDBJ databases">
        <title>De novo assembly and RNA-Seq shows season-dependent expression and editing in black bear kidneys.</title>
        <authorList>
            <person name="Korstanje R."/>
            <person name="Srivastava A."/>
            <person name="Sarsani V.K."/>
            <person name="Sheehan S.M."/>
            <person name="Seger R.L."/>
            <person name="Barter M.E."/>
            <person name="Lindqvist C."/>
            <person name="Brody L.C."/>
            <person name="Mullikin J.C."/>
        </authorList>
    </citation>
    <scope>NUCLEOTIDE SEQUENCE [LARGE SCALE GENOMIC DNA]</scope>
</reference>
<feature type="compositionally biased region" description="Pro residues" evidence="18">
    <location>
        <begin position="21"/>
        <end position="30"/>
    </location>
</feature>
<keyword evidence="4 19" id="KW-0812">Transmembrane</keyword>
<dbReference type="GeneTree" id="ENSGT01030000234556"/>
<dbReference type="GO" id="GO:0010765">
    <property type="term" value="P:positive regulation of sodium ion transport"/>
    <property type="evidence" value="ECO:0007669"/>
    <property type="project" value="Ensembl"/>
</dbReference>
<feature type="domain" description="Ig-like" evidence="20">
    <location>
        <begin position="142"/>
        <end position="264"/>
    </location>
</feature>
<evidence type="ECO:0000256" key="12">
    <source>
        <dbReference type="ARBA" id="ARBA00023201"/>
    </source>
</evidence>
<dbReference type="InterPro" id="IPR036179">
    <property type="entry name" value="Ig-like_dom_sf"/>
</dbReference>
<reference evidence="21" key="2">
    <citation type="submission" date="2025-05" db="UniProtKB">
        <authorList>
            <consortium name="Ensembl"/>
        </authorList>
    </citation>
    <scope>IDENTIFICATION</scope>
</reference>
<sequence>SSSSSSCSSFSCRCPRQPLGQPAPPLPPSPCSCALPANFPEPRPAAQSSGRLRGPLQTAGCARLRPVPHPGAPGALRRPHSDARGRGPRRSPGEVAGRWAFGSWGDVKKPRGAPRARSQGRQLSCESSLSFKKHCLGLFLLPVSLSLEVSVGKATTIYAVNGTEILLPCTFSSCFGFQDLHFWWSYNSSDTFRTLIDGTVKNEKSDPKVKFKNDDRITLEGSTKEKMNNISILLRNLEFTDTGKYTCHVQNPKENNFQHQATIFLQVVDKLEEVDNTVTLIILGVVGGVIGLLILILLVKKFIAFIIKKTQEKKKECLVSSSGNDNTENGLPGSKAEEKPPIKV</sequence>
<evidence type="ECO:0000256" key="4">
    <source>
        <dbReference type="ARBA" id="ARBA00022692"/>
    </source>
</evidence>
<feature type="transmembrane region" description="Helical" evidence="19">
    <location>
        <begin position="278"/>
        <end position="299"/>
    </location>
</feature>
<dbReference type="GO" id="GO:0014704">
    <property type="term" value="C:intercalated disc"/>
    <property type="evidence" value="ECO:0007669"/>
    <property type="project" value="Ensembl"/>
</dbReference>
<comment type="subcellular location">
    <subcellularLocation>
        <location evidence="1">Cell membrane</location>
        <topology evidence="1">Single-pass type I membrane protein</topology>
    </subcellularLocation>
</comment>
<dbReference type="GO" id="GO:0086016">
    <property type="term" value="P:AV node cell action potential"/>
    <property type="evidence" value="ECO:0007669"/>
    <property type="project" value="Ensembl"/>
</dbReference>
<feature type="region of interest" description="Disordered" evidence="18">
    <location>
        <begin position="315"/>
        <end position="344"/>
    </location>
</feature>
<keyword evidence="11" id="KW-0325">Glycoprotein</keyword>
<dbReference type="Proteomes" id="UP000291022">
    <property type="component" value="Unassembled WGS sequence"/>
</dbReference>
<evidence type="ECO:0000256" key="8">
    <source>
        <dbReference type="ARBA" id="ARBA00023065"/>
    </source>
</evidence>
<dbReference type="InterPro" id="IPR000920">
    <property type="entry name" value="Myelin_P0-rel"/>
</dbReference>
<keyword evidence="2" id="KW-0813">Transport</keyword>
<comment type="similarity">
    <text evidence="15">Belongs to the sodium channel auxiliary subunit SCN4B (TC 8.A.17) family.</text>
</comment>
<dbReference type="PROSITE" id="PS50835">
    <property type="entry name" value="IG_LIKE"/>
    <property type="match status" value="1"/>
</dbReference>
<dbReference type="GO" id="GO:0086002">
    <property type="term" value="P:cardiac muscle cell action potential involved in contraction"/>
    <property type="evidence" value="ECO:0007669"/>
    <property type="project" value="Ensembl"/>
</dbReference>
<dbReference type="GO" id="GO:0044325">
    <property type="term" value="F:transmembrane transporter binding"/>
    <property type="evidence" value="ECO:0007669"/>
    <property type="project" value="Ensembl"/>
</dbReference>
<keyword evidence="8" id="KW-0406">Ion transport</keyword>
<evidence type="ECO:0000256" key="11">
    <source>
        <dbReference type="ARBA" id="ARBA00023180"/>
    </source>
</evidence>
<evidence type="ECO:0000256" key="15">
    <source>
        <dbReference type="ARBA" id="ARBA00061198"/>
    </source>
</evidence>
<keyword evidence="10" id="KW-1015">Disulfide bond</keyword>
<dbReference type="Gene3D" id="2.60.40.10">
    <property type="entry name" value="Immunoglobulins"/>
    <property type="match status" value="1"/>
</dbReference>
<dbReference type="PANTHER" id="PTHR13869:SF14">
    <property type="entry name" value="SODIUM CHANNEL SUBUNIT BETA-4"/>
    <property type="match status" value="1"/>
</dbReference>
<dbReference type="InterPro" id="IPR013106">
    <property type="entry name" value="Ig_V-set"/>
</dbReference>
<evidence type="ECO:0000256" key="9">
    <source>
        <dbReference type="ARBA" id="ARBA00023136"/>
    </source>
</evidence>
<dbReference type="InterPro" id="IPR003599">
    <property type="entry name" value="Ig_sub"/>
</dbReference>
<keyword evidence="6 19" id="KW-1133">Transmembrane helix</keyword>
<dbReference type="PANTHER" id="PTHR13869">
    <property type="entry name" value="MYELIN P0 RELATED"/>
    <property type="match status" value="1"/>
</dbReference>
<dbReference type="Ensembl" id="ENSUAMT00000004476.1">
    <property type="protein sequence ID" value="ENSUAMP00000003929.1"/>
    <property type="gene ID" value="ENSUAMG00000003626.1"/>
</dbReference>
<dbReference type="GO" id="GO:0001518">
    <property type="term" value="C:voltage-gated sodium channel complex"/>
    <property type="evidence" value="ECO:0007669"/>
    <property type="project" value="Ensembl"/>
</dbReference>
<name>A0A452QG99_URSAM</name>
<evidence type="ECO:0000256" key="19">
    <source>
        <dbReference type="SAM" id="Phobius"/>
    </source>
</evidence>
<dbReference type="GO" id="GO:0019228">
    <property type="term" value="P:neuronal action potential"/>
    <property type="evidence" value="ECO:0007669"/>
    <property type="project" value="Ensembl"/>
</dbReference>
<evidence type="ECO:0000256" key="18">
    <source>
        <dbReference type="SAM" id="MobiDB-lite"/>
    </source>
</evidence>
<feature type="compositionally biased region" description="Polar residues" evidence="18">
    <location>
        <begin position="319"/>
        <end position="329"/>
    </location>
</feature>
<keyword evidence="13" id="KW-0393">Immunoglobulin domain</keyword>
<dbReference type="InterPro" id="IPR013783">
    <property type="entry name" value="Ig-like_fold"/>
</dbReference>
<keyword evidence="3" id="KW-1003">Cell membrane</keyword>
<evidence type="ECO:0000256" key="17">
    <source>
        <dbReference type="ARBA" id="ARBA00072155"/>
    </source>
</evidence>
<comment type="function">
    <text evidence="14">Regulatory subunit of multiple voltage-gated sodium (Nav) channels directly mediating the depolarization of excitable membranes. Navs, also called VGSCs (voltage-gated sodium channels) or VDSCs (voltage-dependent sodium channels), operate by switching between closed and open conformations depending on the voltage difference across the membrane. In the open conformation they allow Na(+) ions to selectively pass through the pore, along their electrochemical gradient. The influx of Na+ ions provokes membrane depolarization, initiating the propagation of electrical signals throughout cells and tissues. The accessory beta subunits participate in localization and functional modulation of the Nav channels. Modulates the activity of SCN1A/Nav1.1. Modulates the activity of SCN2A/Nav1.2.</text>
</comment>
<dbReference type="FunFam" id="2.60.40.10:FF:001260">
    <property type="entry name" value="Sodium channel subunit beta-4"/>
    <property type="match status" value="1"/>
</dbReference>
<organism evidence="21 22">
    <name type="scientific">Ursus americanus</name>
    <name type="common">American black bear</name>
    <name type="synonym">Euarctos americanus</name>
    <dbReference type="NCBI Taxonomy" id="9643"/>
    <lineage>
        <taxon>Eukaryota</taxon>
        <taxon>Metazoa</taxon>
        <taxon>Chordata</taxon>
        <taxon>Craniata</taxon>
        <taxon>Vertebrata</taxon>
        <taxon>Euteleostomi</taxon>
        <taxon>Mammalia</taxon>
        <taxon>Eutheria</taxon>
        <taxon>Laurasiatheria</taxon>
        <taxon>Carnivora</taxon>
        <taxon>Caniformia</taxon>
        <taxon>Ursidae</taxon>
        <taxon>Ursus</taxon>
    </lineage>
</organism>
<keyword evidence="12" id="KW-0739">Sodium transport</keyword>
<gene>
    <name evidence="21" type="primary">SCN4B</name>
</gene>
<evidence type="ECO:0000313" key="22">
    <source>
        <dbReference type="Proteomes" id="UP000291022"/>
    </source>
</evidence>
<accession>A0A452QG99</accession>
<evidence type="ECO:0000256" key="1">
    <source>
        <dbReference type="ARBA" id="ARBA00004251"/>
    </source>
</evidence>
<keyword evidence="22" id="KW-1185">Reference proteome</keyword>
<evidence type="ECO:0000313" key="21">
    <source>
        <dbReference type="Ensembl" id="ENSUAMP00000003929.1"/>
    </source>
</evidence>
<dbReference type="GO" id="GO:0017080">
    <property type="term" value="F:sodium channel regulator activity"/>
    <property type="evidence" value="ECO:0007669"/>
    <property type="project" value="Ensembl"/>
</dbReference>
<dbReference type="GO" id="GO:0060307">
    <property type="term" value="P:regulation of ventricular cardiac muscle cell membrane repolarization"/>
    <property type="evidence" value="ECO:0007669"/>
    <property type="project" value="Ensembl"/>
</dbReference>
<evidence type="ECO:0000256" key="7">
    <source>
        <dbReference type="ARBA" id="ARBA00023053"/>
    </source>
</evidence>
<dbReference type="GO" id="GO:0086091">
    <property type="term" value="P:regulation of heart rate by cardiac conduction"/>
    <property type="evidence" value="ECO:0007669"/>
    <property type="project" value="Ensembl"/>
</dbReference>
<comment type="subunit">
    <text evidence="16">A voltage-gated sodium (Nav) channel consists of an ion-conducting pore-forming alpha subunit functional on its own that is regulated by one or more beta subunits. The beta subunit SCN4B is disulfide-linked to the pore-forming alpha subunit. Interacts with SCN1A; regulatory subunit of SCN1A/Nav1.1. Interacts with SCN2A; regulatory subunit of SCN2A/Nav1.2.</text>
</comment>
<dbReference type="GO" id="GO:0086006">
    <property type="term" value="F:voltage-gated sodium channel activity involved in cardiac muscle cell action potential"/>
    <property type="evidence" value="ECO:0007669"/>
    <property type="project" value="Ensembl"/>
</dbReference>
<evidence type="ECO:0000256" key="16">
    <source>
        <dbReference type="ARBA" id="ARBA00063788"/>
    </source>
</evidence>
<dbReference type="Ensembl" id="ENSUAMT00000004479.1">
    <property type="protein sequence ID" value="ENSUAMP00000003931.1"/>
    <property type="gene ID" value="ENSUAMG00000003626.1"/>
</dbReference>
<evidence type="ECO:0000256" key="2">
    <source>
        <dbReference type="ARBA" id="ARBA00022448"/>
    </source>
</evidence>
<dbReference type="AlphaFoldDB" id="A0A452QG99"/>
<evidence type="ECO:0000256" key="3">
    <source>
        <dbReference type="ARBA" id="ARBA00022475"/>
    </source>
</evidence>
<feature type="region of interest" description="Disordered" evidence="18">
    <location>
        <begin position="18"/>
        <end position="97"/>
    </location>
</feature>
<dbReference type="OMA" id="CKARDPR"/>
<evidence type="ECO:0000256" key="6">
    <source>
        <dbReference type="ARBA" id="ARBA00022989"/>
    </source>
</evidence>
<dbReference type="SUPFAM" id="SSF48726">
    <property type="entry name" value="Immunoglobulin"/>
    <property type="match status" value="1"/>
</dbReference>
<dbReference type="GO" id="GO:0051649">
    <property type="term" value="P:establishment of localization in cell"/>
    <property type="evidence" value="ECO:0007669"/>
    <property type="project" value="Ensembl"/>
</dbReference>
<evidence type="ECO:0000256" key="13">
    <source>
        <dbReference type="ARBA" id="ARBA00023319"/>
    </source>
</evidence>
<feature type="compositionally biased region" description="Basic and acidic residues" evidence="18">
    <location>
        <begin position="335"/>
        <end position="344"/>
    </location>
</feature>
<keyword evidence="7" id="KW-0915">Sodium</keyword>
<keyword evidence="5" id="KW-0732">Signal</keyword>
<evidence type="ECO:0000259" key="20">
    <source>
        <dbReference type="PROSITE" id="PS50835"/>
    </source>
</evidence>
<evidence type="ECO:0000256" key="10">
    <source>
        <dbReference type="ARBA" id="ARBA00023157"/>
    </source>
</evidence>
<dbReference type="STRING" id="9643.ENSUAMP00000003929"/>
<keyword evidence="9 19" id="KW-0472">Membrane</keyword>
<protein>
    <recommendedName>
        <fullName evidence="17">Sodium channel regulatory subunit beta-4</fullName>
    </recommendedName>
</protein>
<dbReference type="InterPro" id="IPR007110">
    <property type="entry name" value="Ig-like_dom"/>
</dbReference>